<dbReference type="OrthoDB" id="1405469at2759"/>
<feature type="domain" description="Protein kinase" evidence="2">
    <location>
        <begin position="666"/>
        <end position="1018"/>
    </location>
</feature>
<evidence type="ECO:0000256" key="1">
    <source>
        <dbReference type="SAM" id="MobiDB-lite"/>
    </source>
</evidence>
<dbReference type="Gene3D" id="1.10.510.10">
    <property type="entry name" value="Transferase(Phosphotransferase) domain 1"/>
    <property type="match status" value="1"/>
</dbReference>
<feature type="compositionally biased region" description="Polar residues" evidence="1">
    <location>
        <begin position="589"/>
        <end position="598"/>
    </location>
</feature>
<dbReference type="GO" id="GO:0005737">
    <property type="term" value="C:cytoplasm"/>
    <property type="evidence" value="ECO:0007669"/>
    <property type="project" value="TreeGrafter"/>
</dbReference>
<dbReference type="SUPFAM" id="SSF56112">
    <property type="entry name" value="Protein kinase-like (PK-like)"/>
    <property type="match status" value="1"/>
</dbReference>
<dbReference type="GO" id="GO:0004674">
    <property type="term" value="F:protein serine/threonine kinase activity"/>
    <property type="evidence" value="ECO:0007669"/>
    <property type="project" value="TreeGrafter"/>
</dbReference>
<dbReference type="InterPro" id="IPR008271">
    <property type="entry name" value="Ser/Thr_kinase_AS"/>
</dbReference>
<dbReference type="PROSITE" id="PS00108">
    <property type="entry name" value="PROTEIN_KINASE_ST"/>
    <property type="match status" value="1"/>
</dbReference>
<dbReference type="InParanoid" id="A0A1X7VG45"/>
<proteinExistence type="predicted"/>
<organism evidence="3">
    <name type="scientific">Amphimedon queenslandica</name>
    <name type="common">Sponge</name>
    <dbReference type="NCBI Taxonomy" id="400682"/>
    <lineage>
        <taxon>Eukaryota</taxon>
        <taxon>Metazoa</taxon>
        <taxon>Porifera</taxon>
        <taxon>Demospongiae</taxon>
        <taxon>Heteroscleromorpha</taxon>
        <taxon>Haplosclerida</taxon>
        <taxon>Niphatidae</taxon>
        <taxon>Amphimedon</taxon>
    </lineage>
</organism>
<dbReference type="Proteomes" id="UP000007879">
    <property type="component" value="Unassembled WGS sequence"/>
</dbReference>
<accession>A0A1X7VG45</accession>
<dbReference type="PROSITE" id="PS50011">
    <property type="entry name" value="PROTEIN_KINASE_DOM"/>
    <property type="match status" value="1"/>
</dbReference>
<dbReference type="EnsemblMetazoa" id="XM_011412040.2">
    <property type="protein sequence ID" value="XP_011410342.2"/>
    <property type="gene ID" value="LOC105316824"/>
</dbReference>
<dbReference type="InterPro" id="IPR011009">
    <property type="entry name" value="Kinase-like_dom_sf"/>
</dbReference>
<keyword evidence="4" id="KW-1185">Reference proteome</keyword>
<reference evidence="4" key="1">
    <citation type="journal article" date="2010" name="Nature">
        <title>The Amphimedon queenslandica genome and the evolution of animal complexity.</title>
        <authorList>
            <person name="Srivastava M."/>
            <person name="Simakov O."/>
            <person name="Chapman J."/>
            <person name="Fahey B."/>
            <person name="Gauthier M.E."/>
            <person name="Mitros T."/>
            <person name="Richards G.S."/>
            <person name="Conaco C."/>
            <person name="Dacre M."/>
            <person name="Hellsten U."/>
            <person name="Larroux C."/>
            <person name="Putnam N.H."/>
            <person name="Stanke M."/>
            <person name="Adamska M."/>
            <person name="Darling A."/>
            <person name="Degnan S.M."/>
            <person name="Oakley T.H."/>
            <person name="Plachetzki D.C."/>
            <person name="Zhai Y."/>
            <person name="Adamski M."/>
            <person name="Calcino A."/>
            <person name="Cummins S.F."/>
            <person name="Goodstein D.M."/>
            <person name="Harris C."/>
            <person name="Jackson D.J."/>
            <person name="Leys S.P."/>
            <person name="Shu S."/>
            <person name="Woodcroft B.J."/>
            <person name="Vervoort M."/>
            <person name="Kosik K.S."/>
            <person name="Manning G."/>
            <person name="Degnan B.M."/>
            <person name="Rokhsar D.S."/>
        </authorList>
    </citation>
    <scope>NUCLEOTIDE SEQUENCE [LARGE SCALE GENOMIC DNA]</scope>
</reference>
<name>A0A1X7VG45_AMPQE</name>
<evidence type="ECO:0000313" key="3">
    <source>
        <dbReference type="EnsemblMetazoa" id="Aqu2.1.38734_001"/>
    </source>
</evidence>
<dbReference type="InterPro" id="IPR053235">
    <property type="entry name" value="Ser_Thr_kinase"/>
</dbReference>
<dbReference type="EnsemblMetazoa" id="XM_019993513.1">
    <property type="protein sequence ID" value="XP_019849072.1"/>
    <property type="gene ID" value="LOC105316824"/>
</dbReference>
<dbReference type="AlphaFoldDB" id="A0A1X7VG45"/>
<evidence type="ECO:0000259" key="2">
    <source>
        <dbReference type="PROSITE" id="PS50011"/>
    </source>
</evidence>
<gene>
    <name evidence="3" type="primary">105316824</name>
</gene>
<dbReference type="PANTHER" id="PTHR24361">
    <property type="entry name" value="MITOGEN-ACTIVATED KINASE KINASE KINASE"/>
    <property type="match status" value="1"/>
</dbReference>
<feature type="region of interest" description="Disordered" evidence="1">
    <location>
        <begin position="578"/>
        <end position="622"/>
    </location>
</feature>
<dbReference type="InterPro" id="IPR000719">
    <property type="entry name" value="Prot_kinase_dom"/>
</dbReference>
<dbReference type="SMART" id="SM00220">
    <property type="entry name" value="S_TKc"/>
    <property type="match status" value="1"/>
</dbReference>
<dbReference type="STRING" id="400682.A0A1X7VG45"/>
<dbReference type="KEGG" id="aqu:105316824"/>
<dbReference type="GO" id="GO:0005524">
    <property type="term" value="F:ATP binding"/>
    <property type="evidence" value="ECO:0007669"/>
    <property type="project" value="InterPro"/>
</dbReference>
<reference evidence="3" key="2">
    <citation type="submission" date="2017-05" db="UniProtKB">
        <authorList>
            <consortium name="EnsemblMetazoa"/>
        </authorList>
    </citation>
    <scope>IDENTIFICATION</scope>
</reference>
<dbReference type="EnsemblMetazoa" id="Aqu2.1.38734_001">
    <property type="protein sequence ID" value="Aqu2.1.38734_001"/>
    <property type="gene ID" value="Aqu2.1.38734"/>
</dbReference>
<dbReference type="Pfam" id="PF00069">
    <property type="entry name" value="Pkinase"/>
    <property type="match status" value="1"/>
</dbReference>
<dbReference type="EnsemblMetazoa" id="XM_019993514.1">
    <property type="protein sequence ID" value="XP_019849073.1"/>
    <property type="gene ID" value="LOC105316824"/>
</dbReference>
<protein>
    <recommendedName>
        <fullName evidence="2">Protein kinase domain-containing protein</fullName>
    </recommendedName>
</protein>
<sequence length="1019" mass="115988">MEVNYPINELKDTVGHEVVATLDLKETKTKTSATTHIVDGLISKSLNKKVTLLEVCGHRNYKGKSRLSLFFLANLAFTISLCGSDAALSSVALSNQLLCAGIASLQEVQVFELASQLERRAGSVPIKFHHPILQDYLSGLHLILEPVMSVMKFVLRQILSLDRDKWRILEFFFGLSMTDISPVARDCRFHILGLISEAFNANQPYVNNELVLLMKRCIYETQDDSLCIQVHYELLRSHIYCYSLAEINENIPYIANYLLAQEGAVWNIYCRDQRHIKDFLESLEKLQKIKKKKSKCYDVKEIETLGLNFDDQNTVVISLRNMEYTITTLKDLLESSELSRRNIRSVQLEGPRSSEPSMAVASSSITVKATGLASQKPAEVLALSLSPYGYFSYEQYERRKKKMVLIYYNMIKDLVIPHMQVYCTVLINAQYRKDDHILFKFTRNMRYDFYEAVTINPIVPMHWIKVKQPNGSKELEDRFKSISMQRYQSPTAASSSDDTAELVILNSSLFVRFMVIPPTGEDPVIINVFANSDDYSEYGYIGCDYDLDENQMNQETRWKGMKKFDNNQANVLVPVELPLPSNKDETDPSEMTTSTSEAKFTAKKLPSGGGPAAPTVKDSPAAPKQHIPEQQIKRHALEGFDIPGYCFYGDGLTFIVGKTYTIPTNLPRTRVLREGGNGIILEVNFEGTTYAVKQTAFRWREVLIMPKLHHPNVLQCLALLMGQPLVSFPRRRNIFHFYPRMTNDLGRNVGSYERYCLRSLRERYKNEMLLLNKIDNNFKLLFRSVLEALNYLHTLPNPIVHRDIKPSNILLKTLCACPNILTCVCRNTPQIVLSDFDASLELNTDGTLLPDPPRTTSKDFYVTTDRTYHMSPVGTIGFKAPEVFMYTISNSTDLMEQMPIKADIFSFGLFSLLVLLNEEGPKYLNQVGTLLLSVHQSSNMFKPLDQAKRAMLLKNGITEFRVSEPCVQAADINRILPFGRLKKSLSEVPHLIDFVEKCLVLVPANRVIAKDLLNHPYLR</sequence>
<evidence type="ECO:0000313" key="4">
    <source>
        <dbReference type="Proteomes" id="UP000007879"/>
    </source>
</evidence>